<dbReference type="CDD" id="cd05483">
    <property type="entry name" value="retropepsin_like_bacteria"/>
    <property type="match status" value="1"/>
</dbReference>
<proteinExistence type="predicted"/>
<reference evidence="3" key="1">
    <citation type="submission" date="2016-11" db="EMBL/GenBank/DDBJ databases">
        <authorList>
            <person name="Varghese N."/>
            <person name="Submissions S."/>
        </authorList>
    </citation>
    <scope>NUCLEOTIDE SEQUENCE [LARGE SCALE GENOMIC DNA]</scope>
    <source>
        <strain evidence="3">DSM 22623</strain>
    </source>
</reference>
<dbReference type="STRING" id="570521.SAMN04488508_10136"/>
<feature type="signal peptide" evidence="1">
    <location>
        <begin position="1"/>
        <end position="19"/>
    </location>
</feature>
<protein>
    <submittedName>
        <fullName evidence="2">Aspartyl protease</fullName>
    </submittedName>
</protein>
<dbReference type="Gene3D" id="2.40.70.10">
    <property type="entry name" value="Acid Proteases"/>
    <property type="match status" value="1"/>
</dbReference>
<dbReference type="RefSeq" id="WP_073312368.1">
    <property type="nucleotide sequence ID" value="NZ_FQYP01000001.1"/>
</dbReference>
<dbReference type="GO" id="GO:0008233">
    <property type="term" value="F:peptidase activity"/>
    <property type="evidence" value="ECO:0007669"/>
    <property type="project" value="UniProtKB-KW"/>
</dbReference>
<evidence type="ECO:0000256" key="1">
    <source>
        <dbReference type="SAM" id="SignalP"/>
    </source>
</evidence>
<evidence type="ECO:0000313" key="3">
    <source>
        <dbReference type="Proteomes" id="UP000184432"/>
    </source>
</evidence>
<evidence type="ECO:0000313" key="2">
    <source>
        <dbReference type="EMBL" id="SHI30619.1"/>
    </source>
</evidence>
<gene>
    <name evidence="2" type="ORF">SAMN04488508_10136</name>
</gene>
<keyword evidence="2" id="KW-0378">Hydrolase</keyword>
<dbReference type="GO" id="GO:0006508">
    <property type="term" value="P:proteolysis"/>
    <property type="evidence" value="ECO:0007669"/>
    <property type="project" value="UniProtKB-KW"/>
</dbReference>
<dbReference type="EMBL" id="FQYP01000001">
    <property type="protein sequence ID" value="SHI30619.1"/>
    <property type="molecule type" value="Genomic_DNA"/>
</dbReference>
<accession>A0A1M6A2S7</accession>
<dbReference type="InterPro" id="IPR021109">
    <property type="entry name" value="Peptidase_aspartic_dom_sf"/>
</dbReference>
<feature type="chain" id="PRO_5009915563" evidence="1">
    <location>
        <begin position="20"/>
        <end position="272"/>
    </location>
</feature>
<dbReference type="SUPFAM" id="SSF50630">
    <property type="entry name" value="Acid proteases"/>
    <property type="match status" value="1"/>
</dbReference>
<sequence>MKKILLLALLILSNSPVQAHLNPNLTSPILKEIPFDFSQNLPVIEVNIKGNNYRFLFDTAAAHSVVSEHLFTELGLNVIKKQSIADSNNNITQLKVCQIDAMSLNGINFQNKPAVVTALDKSYKIGCLNIDGVFGNDVMKDYFWGIDYKKQIITLTDDKFLFNIPEEAHVIKYNTAKHSFTPKVVLKIDGKKVKNLSFDTGYNKSIFLNKSFISAPLNMESTITYYGSSGEGLFGGAKPKTFYRSMLKNVQIGSLKVNKALATLNDGKPRIR</sequence>
<keyword evidence="2" id="KW-0645">Protease</keyword>
<dbReference type="AlphaFoldDB" id="A0A1M6A2S7"/>
<keyword evidence="1" id="KW-0732">Signal</keyword>
<dbReference type="InterPro" id="IPR034122">
    <property type="entry name" value="Retropepsin-like_bacterial"/>
</dbReference>
<dbReference type="Pfam" id="PF13650">
    <property type="entry name" value="Asp_protease_2"/>
    <property type="match status" value="1"/>
</dbReference>
<name>A0A1M6A2S7_9FLAO</name>
<dbReference type="Proteomes" id="UP000184432">
    <property type="component" value="Unassembled WGS sequence"/>
</dbReference>
<organism evidence="2 3">
    <name type="scientific">Aquimarina spongiae</name>
    <dbReference type="NCBI Taxonomy" id="570521"/>
    <lineage>
        <taxon>Bacteria</taxon>
        <taxon>Pseudomonadati</taxon>
        <taxon>Bacteroidota</taxon>
        <taxon>Flavobacteriia</taxon>
        <taxon>Flavobacteriales</taxon>
        <taxon>Flavobacteriaceae</taxon>
        <taxon>Aquimarina</taxon>
    </lineage>
</organism>
<keyword evidence="3" id="KW-1185">Reference proteome</keyword>
<dbReference type="OrthoDB" id="5580718at2"/>